<keyword evidence="6" id="KW-0963">Cytoplasm</keyword>
<keyword evidence="4 6" id="KW-0067">ATP-binding</keyword>
<evidence type="ECO:0000313" key="8">
    <source>
        <dbReference type="EMBL" id="EHM10089.1"/>
    </source>
</evidence>
<dbReference type="InterPro" id="IPR014729">
    <property type="entry name" value="Rossmann-like_a/b/a_fold"/>
</dbReference>
<dbReference type="InterPro" id="IPR012795">
    <property type="entry name" value="tRNA_Ile_lys_synt_N"/>
</dbReference>
<comment type="domain">
    <text evidence="6">The N-terminal region contains the highly conserved SGGXDS motif, predicted to be a P-loop motif involved in ATP binding.</text>
</comment>
<keyword evidence="3 6" id="KW-0547">Nucleotide-binding</keyword>
<keyword evidence="2 6" id="KW-0819">tRNA processing</keyword>
<reference evidence="8 9" key="1">
    <citation type="submission" date="2011-10" db="EMBL/GenBank/DDBJ databases">
        <title>The Noncontiguous Finished genome of Thermanaerovibrio velox DSM 12556.</title>
        <authorList>
            <consortium name="US DOE Joint Genome Institute (JGI-PGF)"/>
            <person name="Lucas S."/>
            <person name="Copeland A."/>
            <person name="Lapidus A."/>
            <person name="Glavina del Rio T."/>
            <person name="Dalin E."/>
            <person name="Tice H."/>
            <person name="Bruce D."/>
            <person name="Goodwin L."/>
            <person name="Pitluck S."/>
            <person name="Peters L."/>
            <person name="Mikhailova N."/>
            <person name="Teshima H."/>
            <person name="Kyrpides N."/>
            <person name="Mavromatis K."/>
            <person name="Ivanova N."/>
            <person name="Markowitz V."/>
            <person name="Cheng J.-F."/>
            <person name="Hugenholtz P."/>
            <person name="Woyke T."/>
            <person name="Wu D."/>
            <person name="Spring S."/>
            <person name="Brambilla E.-M."/>
            <person name="Klenk H.-P."/>
            <person name="Eisen J.A."/>
        </authorList>
    </citation>
    <scope>NUCLEOTIDE SEQUENCE [LARGE SCALE GENOMIC DNA]</scope>
    <source>
        <strain evidence="8 9">DSM 12556</strain>
    </source>
</reference>
<dbReference type="GO" id="GO:0005524">
    <property type="term" value="F:ATP binding"/>
    <property type="evidence" value="ECO:0007669"/>
    <property type="project" value="UniProtKB-UniRule"/>
</dbReference>
<evidence type="ECO:0000256" key="3">
    <source>
        <dbReference type="ARBA" id="ARBA00022741"/>
    </source>
</evidence>
<dbReference type="NCBIfam" id="TIGR02432">
    <property type="entry name" value="lysidine_TilS_N"/>
    <property type="match status" value="1"/>
</dbReference>
<proteinExistence type="inferred from homology"/>
<feature type="domain" description="tRNA(Ile)-lysidine/2-thiocytidine synthase N-terminal" evidence="7">
    <location>
        <begin position="50"/>
        <end position="224"/>
    </location>
</feature>
<dbReference type="Pfam" id="PF01171">
    <property type="entry name" value="ATP_bind_3"/>
    <property type="match status" value="1"/>
</dbReference>
<dbReference type="EC" id="6.3.4.19" evidence="6"/>
<dbReference type="EMBL" id="CM001377">
    <property type="protein sequence ID" value="EHM10089.1"/>
    <property type="molecule type" value="Genomic_DNA"/>
</dbReference>
<dbReference type="GO" id="GO:0005737">
    <property type="term" value="C:cytoplasm"/>
    <property type="evidence" value="ECO:0007669"/>
    <property type="project" value="UniProtKB-SubCell"/>
</dbReference>
<dbReference type="Gene3D" id="3.40.50.620">
    <property type="entry name" value="HUPs"/>
    <property type="match status" value="1"/>
</dbReference>
<protein>
    <recommendedName>
        <fullName evidence="6">tRNA(Ile)-lysidine synthase</fullName>
        <ecNumber evidence="6">6.3.4.19</ecNumber>
    </recommendedName>
    <alternativeName>
        <fullName evidence="6">tRNA(Ile)-2-lysyl-cytidine synthase</fullName>
    </alternativeName>
    <alternativeName>
        <fullName evidence="6">tRNA(Ile)-lysidine synthetase</fullName>
    </alternativeName>
</protein>
<dbReference type="GO" id="GO:0032267">
    <property type="term" value="F:tRNA(Ile)-lysidine synthase activity"/>
    <property type="evidence" value="ECO:0007669"/>
    <property type="project" value="UniProtKB-EC"/>
</dbReference>
<comment type="subcellular location">
    <subcellularLocation>
        <location evidence="6">Cytoplasm</location>
    </subcellularLocation>
</comment>
<evidence type="ECO:0000256" key="6">
    <source>
        <dbReference type="HAMAP-Rule" id="MF_01161"/>
    </source>
</evidence>
<dbReference type="HAMAP" id="MF_01161">
    <property type="entry name" value="tRNA_Ile_lys_synt"/>
    <property type="match status" value="1"/>
</dbReference>
<gene>
    <name evidence="6" type="primary">tilS</name>
    <name evidence="8" type="ORF">TheveDRAFT_0954</name>
</gene>
<dbReference type="AlphaFoldDB" id="H0US00"/>
<evidence type="ECO:0000256" key="1">
    <source>
        <dbReference type="ARBA" id="ARBA00022598"/>
    </source>
</evidence>
<dbReference type="SUPFAM" id="SSF52402">
    <property type="entry name" value="Adenine nucleotide alpha hydrolases-like"/>
    <property type="match status" value="1"/>
</dbReference>
<dbReference type="HOGENOM" id="CLU_018869_0_1_0"/>
<keyword evidence="1 6" id="KW-0436">Ligase</keyword>
<dbReference type="STRING" id="926567.TheveDRAFT_0954"/>
<evidence type="ECO:0000313" key="9">
    <source>
        <dbReference type="Proteomes" id="UP000005730"/>
    </source>
</evidence>
<sequence length="469" mass="53121">MSTLPFGLVDFPPSGVMMVMRCEELACLEKSLGARLRAAGEEQGWWGASKMIVAVSGGGDSVAMGALLRRFWGGTQIWGHVDHGIREVSHRDSQFVESLARAWGIRCFVARRNVPCERLKGESIEMAARRVRHEFLEGLARSEGCGYVATAHSMDDQVETVMLNLTRGAGIWGLAGMPHRRGPWVRPVIAMRRSELRRYLQLLGVEWVEDETNQSRDYVRNRVRLDLIPWIEDNLNPAFSDRIFDLSVECLKNRLIITSRRGAILPWLRRPFYPARVTWDRKRAASLSPQDLAEALRGEGACLKLPSLDRVRIQELVRKIRDKGPFSCPWKVGWWVVGDRERIYFLKEPLAYHEVERVNLSELLNNPGSNVDVRWGPWLIRFDIPTTRTPDASFRGGSNLQLGYVPLDLSDPDVFIKPLDESSCPVPRPLRPLYPRVLSSAGEWYPGKGDAISVSMCAIIARVRLMPKG</sequence>
<comment type="function">
    <text evidence="6">Ligates lysine onto the cytidine present at position 34 of the AUA codon-specific tRNA(Ile) that contains the anticodon CAU, in an ATP-dependent manner. Cytidine is converted to lysidine, thus changing the amino acid specificity of the tRNA from methionine to isoleucine.</text>
</comment>
<keyword evidence="9" id="KW-1185">Reference proteome</keyword>
<dbReference type="Proteomes" id="UP000005730">
    <property type="component" value="Chromosome"/>
</dbReference>
<dbReference type="eggNOG" id="COG0037">
    <property type="taxonomic scope" value="Bacteria"/>
</dbReference>
<comment type="catalytic activity">
    <reaction evidence="5 6">
        <text>cytidine(34) in tRNA(Ile2) + L-lysine + ATP = lysidine(34) in tRNA(Ile2) + AMP + diphosphate + H(+)</text>
        <dbReference type="Rhea" id="RHEA:43744"/>
        <dbReference type="Rhea" id="RHEA-COMP:10625"/>
        <dbReference type="Rhea" id="RHEA-COMP:10670"/>
        <dbReference type="ChEBI" id="CHEBI:15378"/>
        <dbReference type="ChEBI" id="CHEBI:30616"/>
        <dbReference type="ChEBI" id="CHEBI:32551"/>
        <dbReference type="ChEBI" id="CHEBI:33019"/>
        <dbReference type="ChEBI" id="CHEBI:82748"/>
        <dbReference type="ChEBI" id="CHEBI:83665"/>
        <dbReference type="ChEBI" id="CHEBI:456215"/>
        <dbReference type="EC" id="6.3.4.19"/>
    </reaction>
</comment>
<dbReference type="InterPro" id="IPR012094">
    <property type="entry name" value="tRNA_Ile_lys_synt"/>
</dbReference>
<name>H0US00_9BACT</name>
<dbReference type="CDD" id="cd01992">
    <property type="entry name" value="TilS_N"/>
    <property type="match status" value="1"/>
</dbReference>
<accession>H0US00</accession>
<evidence type="ECO:0000256" key="5">
    <source>
        <dbReference type="ARBA" id="ARBA00048539"/>
    </source>
</evidence>
<dbReference type="GO" id="GO:0006400">
    <property type="term" value="P:tRNA modification"/>
    <property type="evidence" value="ECO:0007669"/>
    <property type="project" value="UniProtKB-UniRule"/>
</dbReference>
<feature type="binding site" evidence="6">
    <location>
        <begin position="56"/>
        <end position="61"/>
    </location>
    <ligand>
        <name>ATP</name>
        <dbReference type="ChEBI" id="CHEBI:30616"/>
    </ligand>
</feature>
<evidence type="ECO:0000259" key="7">
    <source>
        <dbReference type="Pfam" id="PF01171"/>
    </source>
</evidence>
<evidence type="ECO:0000256" key="2">
    <source>
        <dbReference type="ARBA" id="ARBA00022694"/>
    </source>
</evidence>
<dbReference type="PANTHER" id="PTHR43033:SF1">
    <property type="entry name" value="TRNA(ILE)-LYSIDINE SYNTHASE-RELATED"/>
    <property type="match status" value="1"/>
</dbReference>
<comment type="similarity">
    <text evidence="6">Belongs to the tRNA(Ile)-lysidine synthase family.</text>
</comment>
<organism evidence="8 9">
    <name type="scientific">Thermanaerovibrio velox DSM 12556</name>
    <dbReference type="NCBI Taxonomy" id="926567"/>
    <lineage>
        <taxon>Bacteria</taxon>
        <taxon>Thermotogati</taxon>
        <taxon>Synergistota</taxon>
        <taxon>Synergistia</taxon>
        <taxon>Synergistales</taxon>
        <taxon>Synergistaceae</taxon>
        <taxon>Thermanaerovibrio</taxon>
    </lineage>
</organism>
<evidence type="ECO:0000256" key="4">
    <source>
        <dbReference type="ARBA" id="ARBA00022840"/>
    </source>
</evidence>
<dbReference type="PANTHER" id="PTHR43033">
    <property type="entry name" value="TRNA(ILE)-LYSIDINE SYNTHASE-RELATED"/>
    <property type="match status" value="1"/>
</dbReference>
<dbReference type="InterPro" id="IPR011063">
    <property type="entry name" value="TilS/TtcA_N"/>
</dbReference>